<name>A0A542ZET4_9MICO</name>
<comment type="caution">
    <text evidence="1">The sequence shown here is derived from an EMBL/GenBank/DDBJ whole genome shotgun (WGS) entry which is preliminary data.</text>
</comment>
<organism evidence="1 2">
    <name type="scientific">Oryzihumus leptocrescens</name>
    <dbReference type="NCBI Taxonomy" id="297536"/>
    <lineage>
        <taxon>Bacteria</taxon>
        <taxon>Bacillati</taxon>
        <taxon>Actinomycetota</taxon>
        <taxon>Actinomycetes</taxon>
        <taxon>Micrococcales</taxon>
        <taxon>Intrasporangiaceae</taxon>
        <taxon>Oryzihumus</taxon>
    </lineage>
</organism>
<protein>
    <submittedName>
        <fullName evidence="1">Uncharacterized protein</fullName>
    </submittedName>
</protein>
<dbReference type="OrthoDB" id="4729272at2"/>
<reference evidence="1 2" key="1">
    <citation type="submission" date="2019-06" db="EMBL/GenBank/DDBJ databases">
        <title>Sequencing the genomes of 1000 actinobacteria strains.</title>
        <authorList>
            <person name="Klenk H.-P."/>
        </authorList>
    </citation>
    <scope>NUCLEOTIDE SEQUENCE [LARGE SCALE GENOMIC DNA]</scope>
    <source>
        <strain evidence="1 2">DSM 18082</strain>
    </source>
</reference>
<accession>A0A542ZET4</accession>
<proteinExistence type="predicted"/>
<dbReference type="RefSeq" id="WP_141786932.1">
    <property type="nucleotide sequence ID" value="NZ_BAAAKX010000003.1"/>
</dbReference>
<keyword evidence="2" id="KW-1185">Reference proteome</keyword>
<evidence type="ECO:0000313" key="1">
    <source>
        <dbReference type="EMBL" id="TQL58845.1"/>
    </source>
</evidence>
<sequence>MSDVVDWSTPEGLRAVRESLAATIPGWTDPAAYAVGIGAGSDSREVGFPHVNADGSHLLPAVVLAKVIGHEGGTATYDLTVDQLRTAAETLAPAEACTAYDHPNLWAWRDLLEQVRPESALTLTAVFVRDLEDPAASEADAAMRDLIERPVGER</sequence>
<dbReference type="Proteomes" id="UP000319514">
    <property type="component" value="Unassembled WGS sequence"/>
</dbReference>
<dbReference type="EMBL" id="VFOQ01000001">
    <property type="protein sequence ID" value="TQL58845.1"/>
    <property type="molecule type" value="Genomic_DNA"/>
</dbReference>
<dbReference type="AlphaFoldDB" id="A0A542ZET4"/>
<gene>
    <name evidence="1" type="ORF">FB474_0184</name>
</gene>
<evidence type="ECO:0000313" key="2">
    <source>
        <dbReference type="Proteomes" id="UP000319514"/>
    </source>
</evidence>